<name>A0ABQ5DBA0_9ASTR</name>
<organism evidence="2 3">
    <name type="scientific">Tanacetum coccineum</name>
    <dbReference type="NCBI Taxonomy" id="301880"/>
    <lineage>
        <taxon>Eukaryota</taxon>
        <taxon>Viridiplantae</taxon>
        <taxon>Streptophyta</taxon>
        <taxon>Embryophyta</taxon>
        <taxon>Tracheophyta</taxon>
        <taxon>Spermatophyta</taxon>
        <taxon>Magnoliopsida</taxon>
        <taxon>eudicotyledons</taxon>
        <taxon>Gunneridae</taxon>
        <taxon>Pentapetalae</taxon>
        <taxon>asterids</taxon>
        <taxon>campanulids</taxon>
        <taxon>Asterales</taxon>
        <taxon>Asteraceae</taxon>
        <taxon>Asteroideae</taxon>
        <taxon>Anthemideae</taxon>
        <taxon>Anthemidinae</taxon>
        <taxon>Tanacetum</taxon>
    </lineage>
</organism>
<dbReference type="EMBL" id="BQNB010015147">
    <property type="protein sequence ID" value="GJT36545.1"/>
    <property type="molecule type" value="Genomic_DNA"/>
</dbReference>
<feature type="region of interest" description="Disordered" evidence="1">
    <location>
        <begin position="1"/>
        <end position="23"/>
    </location>
</feature>
<comment type="caution">
    <text evidence="2">The sequence shown here is derived from an EMBL/GenBank/DDBJ whole genome shotgun (WGS) entry which is preliminary data.</text>
</comment>
<accession>A0ABQ5DBA0</accession>
<protein>
    <submittedName>
        <fullName evidence="2">Uncharacterized protein</fullName>
    </submittedName>
</protein>
<evidence type="ECO:0000313" key="2">
    <source>
        <dbReference type="EMBL" id="GJT36545.1"/>
    </source>
</evidence>
<reference evidence="2" key="2">
    <citation type="submission" date="2022-01" db="EMBL/GenBank/DDBJ databases">
        <authorList>
            <person name="Yamashiro T."/>
            <person name="Shiraishi A."/>
            <person name="Satake H."/>
            <person name="Nakayama K."/>
        </authorList>
    </citation>
    <scope>NUCLEOTIDE SEQUENCE</scope>
</reference>
<gene>
    <name evidence="2" type="ORF">Tco_0926964</name>
</gene>
<proteinExistence type="predicted"/>
<keyword evidence="3" id="KW-1185">Reference proteome</keyword>
<dbReference type="Proteomes" id="UP001151760">
    <property type="component" value="Unassembled WGS sequence"/>
</dbReference>
<evidence type="ECO:0000313" key="3">
    <source>
        <dbReference type="Proteomes" id="UP001151760"/>
    </source>
</evidence>
<reference evidence="2" key="1">
    <citation type="journal article" date="2022" name="Int. J. Mol. Sci.">
        <title>Draft Genome of Tanacetum Coccineum: Genomic Comparison of Closely Related Tanacetum-Family Plants.</title>
        <authorList>
            <person name="Yamashiro T."/>
            <person name="Shiraishi A."/>
            <person name="Nakayama K."/>
            <person name="Satake H."/>
        </authorList>
    </citation>
    <scope>NUCLEOTIDE SEQUENCE</scope>
</reference>
<sequence length="130" mass="14365">MSNTNNNSDIMDTKDTVSSCSVSNDQEMQRLHKKALFSKAIVMEDICSRKENSNSETAFSKSVLSKEDLKGTRIEHGFKQEFMSLFGQDDDTFTTLDAGLVVTESSRADSEVQDESSKSGNDTDIDDADC</sequence>
<feature type="region of interest" description="Disordered" evidence="1">
    <location>
        <begin position="104"/>
        <end position="130"/>
    </location>
</feature>
<evidence type="ECO:0000256" key="1">
    <source>
        <dbReference type="SAM" id="MobiDB-lite"/>
    </source>
</evidence>